<dbReference type="RefSeq" id="WP_242866400.1">
    <property type="nucleotide sequence ID" value="NZ_LZFO01000012.1"/>
</dbReference>
<protein>
    <submittedName>
        <fullName evidence="1">Uncharacterized protein</fullName>
    </submittedName>
</protein>
<proteinExistence type="predicted"/>
<dbReference type="STRING" id="1121290.CLAOCE_10600"/>
<dbReference type="AlphaFoldDB" id="A0A1E8EZY0"/>
<dbReference type="Proteomes" id="UP000175744">
    <property type="component" value="Unassembled WGS sequence"/>
</dbReference>
<reference evidence="1 2" key="1">
    <citation type="submission" date="2016-06" db="EMBL/GenBank/DDBJ databases">
        <title>Genome sequence of Clostridium acetireducens DSM 10703.</title>
        <authorList>
            <person name="Poehlein A."/>
            <person name="Fluechter S."/>
            <person name="Duerre P."/>
            <person name="Daniel R."/>
        </authorList>
    </citation>
    <scope>NUCLEOTIDE SEQUENCE [LARGE SCALE GENOMIC DNA]</scope>
    <source>
        <strain evidence="1 2">DSM 10703</strain>
    </source>
</reference>
<organism evidence="1 2">
    <name type="scientific">Clostridium acetireducens DSM 10703</name>
    <dbReference type="NCBI Taxonomy" id="1121290"/>
    <lineage>
        <taxon>Bacteria</taxon>
        <taxon>Bacillati</taxon>
        <taxon>Bacillota</taxon>
        <taxon>Clostridia</taxon>
        <taxon>Eubacteriales</taxon>
        <taxon>Clostridiaceae</taxon>
        <taxon>Clostridium</taxon>
    </lineage>
</organism>
<dbReference type="Gene3D" id="3.40.50.1000">
    <property type="entry name" value="HAD superfamily/HAD-like"/>
    <property type="match status" value="1"/>
</dbReference>
<dbReference type="SUPFAM" id="SSF56784">
    <property type="entry name" value="HAD-like"/>
    <property type="match status" value="1"/>
</dbReference>
<gene>
    <name evidence="1" type="ORF">CLOACE_10600</name>
</gene>
<name>A0A1E8EZY0_9CLOT</name>
<evidence type="ECO:0000313" key="2">
    <source>
        <dbReference type="Proteomes" id="UP000175744"/>
    </source>
</evidence>
<comment type="caution">
    <text evidence="1">The sequence shown here is derived from an EMBL/GenBank/DDBJ whole genome shotgun (WGS) entry which is preliminary data.</text>
</comment>
<dbReference type="Pfam" id="PF08282">
    <property type="entry name" value="Hydrolase_3"/>
    <property type="match status" value="1"/>
</dbReference>
<dbReference type="InterPro" id="IPR023214">
    <property type="entry name" value="HAD_sf"/>
</dbReference>
<sequence>MINLIVTDMDGALVNDKGNINKKIFNLIHFLNERDIKFY</sequence>
<evidence type="ECO:0000313" key="1">
    <source>
        <dbReference type="EMBL" id="OFI06287.1"/>
    </source>
</evidence>
<dbReference type="InterPro" id="IPR036412">
    <property type="entry name" value="HAD-like_sf"/>
</dbReference>
<accession>A0A1E8EZY0</accession>
<keyword evidence="2" id="KW-1185">Reference proteome</keyword>
<dbReference type="EMBL" id="LZFO01000012">
    <property type="protein sequence ID" value="OFI06287.1"/>
    <property type="molecule type" value="Genomic_DNA"/>
</dbReference>